<dbReference type="InterPro" id="IPR013057">
    <property type="entry name" value="AA_transpt_TM"/>
</dbReference>
<dbReference type="EMBL" id="HBGW01092329">
    <property type="protein sequence ID" value="CAD9640765.1"/>
    <property type="molecule type" value="Transcribed_RNA"/>
</dbReference>
<sequence>MSSQPLINKRPRAEEDGAGSTIAATVVNLLKNMVGAGLLNVCIAFQYASVVGGTLVMMYSAFVCTAGFLVIGYCCSKTGARTFRDLWRTSLGSSSEKAVDVALFFHTLFSCVGYITMIGDFSVKSAEGLLPGTVLAERREVSICLITVLAIFPLCLYKKLDSLKHTSVIGLAITAVSCAYIFYEVCANAEAVGAVGTLKDHMWYVKLDMFKTLALFNGSFSAHYNAPTYYAELKDKSFVSYAKVTMWAFAIATVLFTAFGLAGFARFGDEVLGNVLKSYSPDDPMIQLSWFFMMVSTVFNFPHAFLRMRASFNALLNKGPHAHFLPTTIGLLGASLYMGVAFTDIAVIKMIKGATLGVSIMFIFPACFYLSLSGPGKKLNTRVSAGQMQFLRVLCWVMMVTGFVQGVLAILVHYKVL</sequence>
<comment type="subcellular location">
    <subcellularLocation>
        <location evidence="1">Membrane</location>
        <topology evidence="1">Multi-pass membrane protein</topology>
    </subcellularLocation>
</comment>
<organism evidence="7">
    <name type="scientific">Zooxanthella nutricula</name>
    <dbReference type="NCBI Taxonomy" id="1333877"/>
    <lineage>
        <taxon>Eukaryota</taxon>
        <taxon>Sar</taxon>
        <taxon>Alveolata</taxon>
        <taxon>Dinophyceae</taxon>
        <taxon>Peridiniales</taxon>
        <taxon>Peridiniales incertae sedis</taxon>
        <taxon>Zooxanthella</taxon>
    </lineage>
</organism>
<reference evidence="7" key="1">
    <citation type="submission" date="2021-01" db="EMBL/GenBank/DDBJ databases">
        <authorList>
            <person name="Corre E."/>
            <person name="Pelletier E."/>
            <person name="Niang G."/>
            <person name="Scheremetjew M."/>
            <person name="Finn R."/>
            <person name="Kale V."/>
            <person name="Holt S."/>
            <person name="Cochrane G."/>
            <person name="Meng A."/>
            <person name="Brown T."/>
            <person name="Cohen L."/>
        </authorList>
    </citation>
    <scope>NUCLEOTIDE SEQUENCE</scope>
    <source>
        <strain evidence="7">RCC3387</strain>
    </source>
</reference>
<feature type="transmembrane region" description="Helical" evidence="5">
    <location>
        <begin position="97"/>
        <end position="119"/>
    </location>
</feature>
<evidence type="ECO:0000259" key="6">
    <source>
        <dbReference type="Pfam" id="PF01490"/>
    </source>
</evidence>
<feature type="transmembrane region" description="Helical" evidence="5">
    <location>
        <begin position="354"/>
        <end position="372"/>
    </location>
</feature>
<feature type="transmembrane region" description="Helical" evidence="5">
    <location>
        <begin position="21"/>
        <end position="48"/>
    </location>
</feature>
<keyword evidence="4 5" id="KW-0472">Membrane</keyword>
<evidence type="ECO:0000256" key="4">
    <source>
        <dbReference type="ARBA" id="ARBA00023136"/>
    </source>
</evidence>
<evidence type="ECO:0000256" key="2">
    <source>
        <dbReference type="ARBA" id="ARBA00022692"/>
    </source>
</evidence>
<evidence type="ECO:0000256" key="1">
    <source>
        <dbReference type="ARBA" id="ARBA00004141"/>
    </source>
</evidence>
<name>A0A7S2QEV1_9DINO</name>
<feature type="transmembrane region" description="Helical" evidence="5">
    <location>
        <begin position="285"/>
        <end position="306"/>
    </location>
</feature>
<evidence type="ECO:0000313" key="7">
    <source>
        <dbReference type="EMBL" id="CAD9640765.1"/>
    </source>
</evidence>
<evidence type="ECO:0000256" key="3">
    <source>
        <dbReference type="ARBA" id="ARBA00022989"/>
    </source>
</evidence>
<feature type="transmembrane region" description="Helical" evidence="5">
    <location>
        <begin position="54"/>
        <end position="76"/>
    </location>
</feature>
<protein>
    <recommendedName>
        <fullName evidence="6">Amino acid transporter transmembrane domain-containing protein</fullName>
    </recommendedName>
</protein>
<keyword evidence="3 5" id="KW-1133">Transmembrane helix</keyword>
<accession>A0A7S2QEV1</accession>
<feature type="transmembrane region" description="Helical" evidence="5">
    <location>
        <begin position="393"/>
        <end position="414"/>
    </location>
</feature>
<proteinExistence type="predicted"/>
<feature type="domain" description="Amino acid transporter transmembrane" evidence="6">
    <location>
        <begin position="20"/>
        <end position="409"/>
    </location>
</feature>
<gene>
    <name evidence="7" type="ORF">BRAN1462_LOCUS58587</name>
</gene>
<feature type="transmembrane region" description="Helical" evidence="5">
    <location>
        <begin position="327"/>
        <end position="348"/>
    </location>
</feature>
<dbReference type="PANTHER" id="PTHR22950">
    <property type="entry name" value="AMINO ACID TRANSPORTER"/>
    <property type="match status" value="1"/>
</dbReference>
<dbReference type="AlphaFoldDB" id="A0A7S2QEV1"/>
<feature type="transmembrane region" description="Helical" evidence="5">
    <location>
        <begin position="244"/>
        <end position="265"/>
    </location>
</feature>
<dbReference type="GO" id="GO:0015179">
    <property type="term" value="F:L-amino acid transmembrane transporter activity"/>
    <property type="evidence" value="ECO:0007669"/>
    <property type="project" value="TreeGrafter"/>
</dbReference>
<dbReference type="Pfam" id="PF01490">
    <property type="entry name" value="Aa_trans"/>
    <property type="match status" value="1"/>
</dbReference>
<feature type="transmembrane region" description="Helical" evidence="5">
    <location>
        <begin position="139"/>
        <end position="157"/>
    </location>
</feature>
<dbReference type="GO" id="GO:0016020">
    <property type="term" value="C:membrane"/>
    <property type="evidence" value="ECO:0007669"/>
    <property type="project" value="UniProtKB-SubCell"/>
</dbReference>
<keyword evidence="2 5" id="KW-0812">Transmembrane</keyword>
<dbReference type="PANTHER" id="PTHR22950:SF652">
    <property type="entry name" value="TRANSMEMBRANE AMINO ACID TRANSPORTER FAMILY PROTEIN"/>
    <property type="match status" value="1"/>
</dbReference>
<evidence type="ECO:0000256" key="5">
    <source>
        <dbReference type="SAM" id="Phobius"/>
    </source>
</evidence>